<evidence type="ECO:0000256" key="3">
    <source>
        <dbReference type="ARBA" id="ARBA00023163"/>
    </source>
</evidence>
<dbReference type="Pfam" id="PF00392">
    <property type="entry name" value="GntR"/>
    <property type="match status" value="1"/>
</dbReference>
<reference evidence="5" key="1">
    <citation type="submission" date="2022-11" db="EMBL/GenBank/DDBJ databases">
        <title>WGS of Natronobacillus azotifigens 24KS-1, an anaerobic diazotrophic haloalkaliphile from soda-rich habitats.</title>
        <authorList>
            <person name="Sorokin D.Y."/>
            <person name="Merkel A.Y."/>
        </authorList>
    </citation>
    <scope>NUCLEOTIDE SEQUENCE</scope>
    <source>
        <strain evidence="5">24KS-1</strain>
    </source>
</reference>
<keyword evidence="3" id="KW-0804">Transcription</keyword>
<dbReference type="InterPro" id="IPR036388">
    <property type="entry name" value="WH-like_DNA-bd_sf"/>
</dbReference>
<dbReference type="GO" id="GO:0003677">
    <property type="term" value="F:DNA binding"/>
    <property type="evidence" value="ECO:0007669"/>
    <property type="project" value="UniProtKB-KW"/>
</dbReference>
<dbReference type="PROSITE" id="PS50949">
    <property type="entry name" value="HTH_GNTR"/>
    <property type="match status" value="1"/>
</dbReference>
<dbReference type="Proteomes" id="UP001084197">
    <property type="component" value="Unassembled WGS sequence"/>
</dbReference>
<dbReference type="SUPFAM" id="SSF46785">
    <property type="entry name" value="Winged helix' DNA-binding domain"/>
    <property type="match status" value="1"/>
</dbReference>
<evidence type="ECO:0000313" key="6">
    <source>
        <dbReference type="Proteomes" id="UP001084197"/>
    </source>
</evidence>
<dbReference type="Gene3D" id="1.10.287.100">
    <property type="match status" value="1"/>
</dbReference>
<organism evidence="5 6">
    <name type="scientific">Natronobacillus azotifigens</name>
    <dbReference type="NCBI Taxonomy" id="472978"/>
    <lineage>
        <taxon>Bacteria</taxon>
        <taxon>Bacillati</taxon>
        <taxon>Bacillota</taxon>
        <taxon>Bacilli</taxon>
        <taxon>Bacillales</taxon>
        <taxon>Bacillaceae</taxon>
        <taxon>Natronobacillus</taxon>
    </lineage>
</organism>
<dbReference type="CDD" id="cd07377">
    <property type="entry name" value="WHTH_GntR"/>
    <property type="match status" value="1"/>
</dbReference>
<gene>
    <name evidence="5" type="ORF">OWO01_15660</name>
</gene>
<keyword evidence="6" id="KW-1185">Reference proteome</keyword>
<dbReference type="EMBL" id="JAPRAT010000051">
    <property type="protein sequence ID" value="MCZ0704632.1"/>
    <property type="molecule type" value="Genomic_DNA"/>
</dbReference>
<dbReference type="InterPro" id="IPR000524">
    <property type="entry name" value="Tscrpt_reg_HTH_GntR"/>
</dbReference>
<evidence type="ECO:0000256" key="1">
    <source>
        <dbReference type="ARBA" id="ARBA00023015"/>
    </source>
</evidence>
<dbReference type="InterPro" id="IPR036390">
    <property type="entry name" value="WH_DNA-bd_sf"/>
</dbReference>
<proteinExistence type="predicted"/>
<keyword evidence="1" id="KW-0805">Transcription regulation</keyword>
<sequence length="124" mass="14225">MKHEFKEALTIYKQIALNIETLILEGVVKPGDRLSSLRESAMEMEVNVNTIMRAYNLLEEEGILSKKRGLGFFVSEEARSIIQKKQREAFYQYTVPELAKTLAHLEIDVEDLVEALNKQNKKGI</sequence>
<dbReference type="AlphaFoldDB" id="A0A9J6RGA2"/>
<evidence type="ECO:0000259" key="4">
    <source>
        <dbReference type="PROSITE" id="PS50949"/>
    </source>
</evidence>
<evidence type="ECO:0000256" key="2">
    <source>
        <dbReference type="ARBA" id="ARBA00023125"/>
    </source>
</evidence>
<feature type="domain" description="HTH gntR-type" evidence="4">
    <location>
        <begin position="9"/>
        <end position="77"/>
    </location>
</feature>
<name>A0A9J6RGA2_9BACI</name>
<dbReference type="SMART" id="SM00345">
    <property type="entry name" value="HTH_GNTR"/>
    <property type="match status" value="1"/>
</dbReference>
<dbReference type="RefSeq" id="WP_268781408.1">
    <property type="nucleotide sequence ID" value="NZ_JAPRAT010000051.1"/>
</dbReference>
<dbReference type="GO" id="GO:0003700">
    <property type="term" value="F:DNA-binding transcription factor activity"/>
    <property type="evidence" value="ECO:0007669"/>
    <property type="project" value="InterPro"/>
</dbReference>
<accession>A0A9J6RGA2</accession>
<dbReference type="PANTHER" id="PTHR38445:SF9">
    <property type="entry name" value="HTH-TYPE TRANSCRIPTIONAL REPRESSOR YTRA"/>
    <property type="match status" value="1"/>
</dbReference>
<protein>
    <submittedName>
        <fullName evidence="5">GntR family transcriptional regulator</fullName>
    </submittedName>
</protein>
<comment type="caution">
    <text evidence="5">The sequence shown here is derived from an EMBL/GenBank/DDBJ whole genome shotgun (WGS) entry which is preliminary data.</text>
</comment>
<dbReference type="Gene3D" id="1.10.10.10">
    <property type="entry name" value="Winged helix-like DNA-binding domain superfamily/Winged helix DNA-binding domain"/>
    <property type="match status" value="1"/>
</dbReference>
<dbReference type="PANTHER" id="PTHR38445">
    <property type="entry name" value="HTH-TYPE TRANSCRIPTIONAL REPRESSOR YTRA"/>
    <property type="match status" value="1"/>
</dbReference>
<evidence type="ECO:0000313" key="5">
    <source>
        <dbReference type="EMBL" id="MCZ0704632.1"/>
    </source>
</evidence>
<keyword evidence="2" id="KW-0238">DNA-binding</keyword>